<proteinExistence type="predicted"/>
<protein>
    <submittedName>
        <fullName evidence="3">Uncharacterized protein</fullName>
    </submittedName>
</protein>
<feature type="compositionally biased region" description="Low complexity" evidence="1">
    <location>
        <begin position="130"/>
        <end position="151"/>
    </location>
</feature>
<dbReference type="Proteomes" id="UP000030643">
    <property type="component" value="Unassembled WGS sequence"/>
</dbReference>
<dbReference type="RefSeq" id="WP_027699757.1">
    <property type="nucleotide sequence ID" value="NZ_DF820500.1"/>
</dbReference>
<dbReference type="EMBL" id="DF820500">
    <property type="protein sequence ID" value="GAK31835.1"/>
    <property type="molecule type" value="Genomic_DNA"/>
</dbReference>
<organism evidence="3 4">
    <name type="scientific">Weissella oryzae (strain DSM 25784 / JCM 18191 / LMG 30913 / SG25)</name>
    <dbReference type="NCBI Taxonomy" id="1329250"/>
    <lineage>
        <taxon>Bacteria</taxon>
        <taxon>Bacillati</taxon>
        <taxon>Bacillota</taxon>
        <taxon>Bacilli</taxon>
        <taxon>Lactobacillales</taxon>
        <taxon>Lactobacillaceae</taxon>
        <taxon>Weissella</taxon>
    </lineage>
</organism>
<dbReference type="AlphaFoldDB" id="A0A069CVN5"/>
<feature type="region of interest" description="Disordered" evidence="1">
    <location>
        <begin position="35"/>
        <end position="157"/>
    </location>
</feature>
<evidence type="ECO:0000256" key="1">
    <source>
        <dbReference type="SAM" id="MobiDB-lite"/>
    </source>
</evidence>
<feature type="compositionally biased region" description="Basic and acidic residues" evidence="1">
    <location>
        <begin position="59"/>
        <end position="79"/>
    </location>
</feature>
<dbReference type="STRING" id="1329250.WOSG25_170180"/>
<evidence type="ECO:0000313" key="4">
    <source>
        <dbReference type="Proteomes" id="UP000030643"/>
    </source>
</evidence>
<feature type="compositionally biased region" description="Low complexity" evidence="1">
    <location>
        <begin position="80"/>
        <end position="96"/>
    </location>
</feature>
<feature type="compositionally biased region" description="Polar residues" evidence="1">
    <location>
        <begin position="97"/>
        <end position="129"/>
    </location>
</feature>
<feature type="compositionally biased region" description="Basic and acidic residues" evidence="1">
    <location>
        <begin position="38"/>
        <end position="52"/>
    </location>
</feature>
<name>A0A069CVN5_WEIOS</name>
<gene>
    <name evidence="3" type="ORF">WOSG25_170180</name>
</gene>
<keyword evidence="2" id="KW-0472">Membrane</keyword>
<feature type="transmembrane region" description="Helical" evidence="2">
    <location>
        <begin position="6"/>
        <end position="27"/>
    </location>
</feature>
<accession>A0A069CVN5</accession>
<keyword evidence="4" id="KW-1185">Reference proteome</keyword>
<evidence type="ECO:0000313" key="3">
    <source>
        <dbReference type="EMBL" id="GAK31835.1"/>
    </source>
</evidence>
<keyword evidence="2" id="KW-0812">Transmembrane</keyword>
<keyword evidence="2" id="KW-1133">Transmembrane helix</keyword>
<reference evidence="4" key="1">
    <citation type="journal article" date="2014" name="Genome Announc.">
        <title>Draft genome sequence of Weissella oryzae SG25T, isolated from fermented rice grains.</title>
        <authorList>
            <person name="Tanizawa Y."/>
            <person name="Fujisawa T."/>
            <person name="Mochizuki T."/>
            <person name="Kaminuma E."/>
            <person name="Suzuki Y."/>
            <person name="Nakamura Y."/>
            <person name="Tohno M."/>
        </authorList>
    </citation>
    <scope>NUCLEOTIDE SEQUENCE [LARGE SCALE GENOMIC DNA]</scope>
    <source>
        <strain evidence="4">DSM 25784 / JCM 18191 / LMG 30913 / SG25</strain>
    </source>
</reference>
<sequence length="157" mass="17072">MKLKIYTVIAVISLVVITAIGFTIHSVNQSKAIAAKESSIKKHDNSVSESNKRYSSSIEESKKVASKKSSEQSKSESKTQVEQSTSTSSTTYVSQTGAVSRSTDNQVKSSTNVETNQAVEVPNNGNQPASSHSEIRWSSSSSYIRQSDEISYPLMDK</sequence>
<evidence type="ECO:0000256" key="2">
    <source>
        <dbReference type="SAM" id="Phobius"/>
    </source>
</evidence>